<dbReference type="AlphaFoldDB" id="A0A9R1D6N9"/>
<sequence length="296" mass="32223">MSFDHEAWSGAQSETTVSVDGHELSVAYYEGGPGSGSPDGEPTDAETLVFLHGVPTWSFLWRRIAPAFEEKYRVIVPDLLGYGNSDRRDSFDRSIRAQEEMLGALLDGLGERRVTLVAHDIGGGAALRFAASAPDRVDRLVASNAVCYDSWPVEFVSGLGLPETETLGDGELEGKLDFAFAEGTYGEADPEFVAGMKAPWLRADGKRALARAAVATNTNHTTEIDYGAIDAEVLCLWGSDDVLQPVEYGERLAEDLDGRVVELEDAYHWVLEDRPEAYREELRAFLTETDGAGGEA</sequence>
<dbReference type="Pfam" id="PF00561">
    <property type="entry name" value="Abhydrolase_1"/>
    <property type="match status" value="1"/>
</dbReference>
<dbReference type="PANTHER" id="PTHR43798:SF24">
    <property type="entry name" value="CIS-3-ALKYL-4-ALKYLOXETAN-2-ONE DECARBOXYLASE"/>
    <property type="match status" value="1"/>
</dbReference>
<evidence type="ECO:0000259" key="1">
    <source>
        <dbReference type="Pfam" id="PF00561"/>
    </source>
</evidence>
<dbReference type="PRINTS" id="PR00111">
    <property type="entry name" value="ABHYDROLASE"/>
</dbReference>
<dbReference type="EMBL" id="JAHLKM010000011">
    <property type="protein sequence ID" value="MCQ4333673.1"/>
    <property type="molecule type" value="Genomic_DNA"/>
</dbReference>
<dbReference type="SUPFAM" id="SSF53474">
    <property type="entry name" value="alpha/beta-Hydrolases"/>
    <property type="match status" value="1"/>
</dbReference>
<protein>
    <submittedName>
        <fullName evidence="2">Alpha/beta hydrolase</fullName>
    </submittedName>
</protein>
<organism evidence="2 3">
    <name type="scientific">Natronomonas aquatica</name>
    <dbReference type="NCBI Taxonomy" id="2841590"/>
    <lineage>
        <taxon>Archaea</taxon>
        <taxon>Methanobacteriati</taxon>
        <taxon>Methanobacteriota</taxon>
        <taxon>Stenosarchaea group</taxon>
        <taxon>Halobacteria</taxon>
        <taxon>Halobacteriales</taxon>
        <taxon>Natronomonadaceae</taxon>
        <taxon>Natronomonas</taxon>
    </lineage>
</organism>
<dbReference type="InterPro" id="IPR050266">
    <property type="entry name" value="AB_hydrolase_sf"/>
</dbReference>
<gene>
    <name evidence="2" type="ORF">KM295_09325</name>
</gene>
<proteinExistence type="predicted"/>
<comment type="caution">
    <text evidence="2">The sequence shown here is derived from an EMBL/GenBank/DDBJ whole genome shotgun (WGS) entry which is preliminary data.</text>
</comment>
<dbReference type="InterPro" id="IPR000073">
    <property type="entry name" value="AB_hydrolase_1"/>
</dbReference>
<dbReference type="Gene3D" id="3.40.50.1820">
    <property type="entry name" value="alpha/beta hydrolase"/>
    <property type="match status" value="1"/>
</dbReference>
<dbReference type="InterPro" id="IPR029058">
    <property type="entry name" value="AB_hydrolase_fold"/>
</dbReference>
<evidence type="ECO:0000313" key="2">
    <source>
        <dbReference type="EMBL" id="MCQ4333673.1"/>
    </source>
</evidence>
<reference evidence="2" key="1">
    <citation type="journal article" date="2023" name="Front. Microbiol.">
        <title>Genomic-based phylogenetic and metabolic analyses of the genus Natronomonas, and description of Natronomonas aquatica sp. nov.</title>
        <authorList>
            <person name="Garcia-Roldan A."/>
            <person name="Duran-Viseras A."/>
            <person name="de la Haba R.R."/>
            <person name="Corral P."/>
            <person name="Sanchez-Porro C."/>
            <person name="Ventosa A."/>
        </authorList>
    </citation>
    <scope>NUCLEOTIDE SEQUENCE</scope>
    <source>
        <strain evidence="2">F2-12</strain>
    </source>
</reference>
<evidence type="ECO:0000313" key="3">
    <source>
        <dbReference type="Proteomes" id="UP001139494"/>
    </source>
</evidence>
<keyword evidence="2" id="KW-0378">Hydrolase</keyword>
<dbReference type="PANTHER" id="PTHR43798">
    <property type="entry name" value="MONOACYLGLYCEROL LIPASE"/>
    <property type="match status" value="1"/>
</dbReference>
<dbReference type="RefSeq" id="WP_256029700.1">
    <property type="nucleotide sequence ID" value="NZ_JAHLKM010000011.1"/>
</dbReference>
<keyword evidence="3" id="KW-1185">Reference proteome</keyword>
<dbReference type="GO" id="GO:0016787">
    <property type="term" value="F:hydrolase activity"/>
    <property type="evidence" value="ECO:0007669"/>
    <property type="project" value="UniProtKB-KW"/>
</dbReference>
<feature type="domain" description="AB hydrolase-1" evidence="1">
    <location>
        <begin position="47"/>
        <end position="150"/>
    </location>
</feature>
<dbReference type="GO" id="GO:0016020">
    <property type="term" value="C:membrane"/>
    <property type="evidence" value="ECO:0007669"/>
    <property type="project" value="TreeGrafter"/>
</dbReference>
<dbReference type="Proteomes" id="UP001139494">
    <property type="component" value="Unassembled WGS sequence"/>
</dbReference>
<name>A0A9R1D6N9_9EURY</name>
<accession>A0A9R1D6N9</accession>